<dbReference type="InterPro" id="IPR006361">
    <property type="entry name" value="Uroporphyrinogen_deCO2ase_HemE"/>
</dbReference>
<dbReference type="Proteomes" id="UP001224412">
    <property type="component" value="Unassembled WGS sequence"/>
</dbReference>
<feature type="binding site" evidence="7">
    <location>
        <position position="156"/>
    </location>
    <ligand>
        <name>substrate</name>
    </ligand>
</feature>
<comment type="caution">
    <text evidence="7">Lacks conserved residue(s) required for the propagation of feature annotation.</text>
</comment>
<gene>
    <name evidence="7 12" type="primary">hemE</name>
    <name evidence="12" type="ORF">QPX42_00125</name>
</gene>
<comment type="similarity">
    <text evidence="2 7 9">Belongs to the uroporphyrinogen decarboxylase family.</text>
</comment>
<evidence type="ECO:0000256" key="2">
    <source>
        <dbReference type="ARBA" id="ARBA00009935"/>
    </source>
</evidence>
<dbReference type="EMBL" id="JASNVH010000001">
    <property type="protein sequence ID" value="MDK4305972.1"/>
    <property type="molecule type" value="Genomic_DNA"/>
</dbReference>
<proteinExistence type="inferred from homology"/>
<dbReference type="Pfam" id="PF01208">
    <property type="entry name" value="URO-D"/>
    <property type="match status" value="1"/>
</dbReference>
<evidence type="ECO:0000256" key="8">
    <source>
        <dbReference type="RuleBase" id="RU000554"/>
    </source>
</evidence>
<evidence type="ECO:0000256" key="5">
    <source>
        <dbReference type="ARBA" id="ARBA00023239"/>
    </source>
</evidence>
<feature type="binding site" evidence="7">
    <location>
        <position position="333"/>
    </location>
    <ligand>
        <name>substrate</name>
    </ligand>
</feature>
<dbReference type="HAMAP" id="MF_00218">
    <property type="entry name" value="URO_D"/>
    <property type="match status" value="1"/>
</dbReference>
<dbReference type="GO" id="GO:0006782">
    <property type="term" value="P:protoporphyrinogen IX biosynthetic process"/>
    <property type="evidence" value="ECO:0007669"/>
    <property type="project" value="UniProtKB-UniRule"/>
</dbReference>
<evidence type="ECO:0000259" key="11">
    <source>
        <dbReference type="PROSITE" id="PS00906"/>
    </source>
</evidence>
<keyword evidence="5 7" id="KW-0456">Lyase</keyword>
<feature type="region of interest" description="Disordered" evidence="10">
    <location>
        <begin position="1"/>
        <end position="20"/>
    </location>
</feature>
<reference evidence="12" key="1">
    <citation type="submission" date="2023-05" db="EMBL/GenBank/DDBJ databases">
        <title>Metabolic capabilities are highly conserved among human nasal-associated Corynebacterium species in pangenomic analyses.</title>
        <authorList>
            <person name="Tran T.H."/>
            <person name="Roberts A.Q."/>
            <person name="Escapa I.F."/>
            <person name="Gao W."/>
            <person name="Conlan S."/>
            <person name="Kong H."/>
            <person name="Segre J.A."/>
            <person name="Kelly M.S."/>
            <person name="Lemon K.P."/>
        </authorList>
    </citation>
    <scope>NUCLEOTIDE SEQUENCE</scope>
    <source>
        <strain evidence="12">KPL2773</strain>
    </source>
</reference>
<evidence type="ECO:0000256" key="6">
    <source>
        <dbReference type="ARBA" id="ARBA00023244"/>
    </source>
</evidence>
<protein>
    <recommendedName>
        <fullName evidence="3 7">Uroporphyrinogen decarboxylase</fullName>
        <shortName evidence="7">UPD</shortName>
        <shortName evidence="7">URO-D</shortName>
        <ecNumber evidence="3 7">4.1.1.37</ecNumber>
    </recommendedName>
</protein>
<dbReference type="InterPro" id="IPR000257">
    <property type="entry name" value="Uroporphyrinogen_deCOase"/>
</dbReference>
<feature type="binding site" evidence="7">
    <location>
        <begin position="32"/>
        <end position="36"/>
    </location>
    <ligand>
        <name>substrate</name>
    </ligand>
</feature>
<comment type="subcellular location">
    <subcellularLocation>
        <location evidence="7">Cytoplasm</location>
    </subcellularLocation>
</comment>
<dbReference type="GO" id="GO:0004853">
    <property type="term" value="F:uroporphyrinogen decarboxylase activity"/>
    <property type="evidence" value="ECO:0007669"/>
    <property type="project" value="UniProtKB-UniRule"/>
</dbReference>
<dbReference type="GO" id="GO:0005829">
    <property type="term" value="C:cytosol"/>
    <property type="evidence" value="ECO:0007669"/>
    <property type="project" value="TreeGrafter"/>
</dbReference>
<evidence type="ECO:0000256" key="10">
    <source>
        <dbReference type="SAM" id="MobiDB-lite"/>
    </source>
</evidence>
<keyword evidence="4 7" id="KW-0210">Decarboxylase</keyword>
<evidence type="ECO:0000313" key="12">
    <source>
        <dbReference type="EMBL" id="MDK4305972.1"/>
    </source>
</evidence>
<comment type="subunit">
    <text evidence="7">Homodimer.</text>
</comment>
<comment type="catalytic activity">
    <reaction evidence="7 8">
        <text>uroporphyrinogen III + 4 H(+) = coproporphyrinogen III + 4 CO2</text>
        <dbReference type="Rhea" id="RHEA:19865"/>
        <dbReference type="ChEBI" id="CHEBI:15378"/>
        <dbReference type="ChEBI" id="CHEBI:16526"/>
        <dbReference type="ChEBI" id="CHEBI:57308"/>
        <dbReference type="ChEBI" id="CHEBI:57309"/>
        <dbReference type="EC" id="4.1.1.37"/>
    </reaction>
</comment>
<organism evidence="12 13">
    <name type="scientific">Corynebacterium pseudodiphtheriticum</name>
    <dbReference type="NCBI Taxonomy" id="37637"/>
    <lineage>
        <taxon>Bacteria</taxon>
        <taxon>Bacillati</taxon>
        <taxon>Actinomycetota</taxon>
        <taxon>Actinomycetes</taxon>
        <taxon>Mycobacteriales</taxon>
        <taxon>Corynebacteriaceae</taxon>
        <taxon>Corynebacterium</taxon>
    </lineage>
</organism>
<dbReference type="Gene3D" id="3.20.20.210">
    <property type="match status" value="1"/>
</dbReference>
<evidence type="ECO:0000256" key="1">
    <source>
        <dbReference type="ARBA" id="ARBA00004804"/>
    </source>
</evidence>
<comment type="function">
    <text evidence="7">Catalyzes the decarboxylation of four acetate groups of uroporphyrinogen-III to yield coproporphyrinogen-III.</text>
</comment>
<keyword evidence="7" id="KW-0963">Cytoplasm</keyword>
<feature type="site" description="Transition state stabilizer" evidence="7">
    <location>
        <position position="81"/>
    </location>
</feature>
<evidence type="ECO:0000313" key="13">
    <source>
        <dbReference type="Proteomes" id="UP001224412"/>
    </source>
</evidence>
<feature type="domain" description="Uroporphyrinogen decarboxylase (URO-D)" evidence="11">
    <location>
        <begin position="27"/>
        <end position="36"/>
    </location>
</feature>
<evidence type="ECO:0000256" key="9">
    <source>
        <dbReference type="RuleBase" id="RU004169"/>
    </source>
</evidence>
<dbReference type="PANTHER" id="PTHR21091">
    <property type="entry name" value="METHYLTETRAHYDROFOLATE:HOMOCYSTEINE METHYLTRANSFERASE RELATED"/>
    <property type="match status" value="1"/>
</dbReference>
<comment type="caution">
    <text evidence="12">The sequence shown here is derived from an EMBL/GenBank/DDBJ whole genome shotgun (WGS) entry which is preliminary data.</text>
</comment>
<dbReference type="PANTHER" id="PTHR21091:SF169">
    <property type="entry name" value="UROPORPHYRINOGEN DECARBOXYLASE"/>
    <property type="match status" value="1"/>
</dbReference>
<dbReference type="InterPro" id="IPR038071">
    <property type="entry name" value="UROD/MetE-like_sf"/>
</dbReference>
<feature type="binding site" evidence="7">
    <location>
        <position position="81"/>
    </location>
    <ligand>
        <name>substrate</name>
    </ligand>
</feature>
<feature type="binding site" evidence="7">
    <location>
        <position position="211"/>
    </location>
    <ligand>
        <name>substrate</name>
    </ligand>
</feature>
<dbReference type="PROSITE" id="PS00906">
    <property type="entry name" value="UROD_1"/>
    <property type="match status" value="1"/>
</dbReference>
<evidence type="ECO:0000256" key="4">
    <source>
        <dbReference type="ARBA" id="ARBA00022793"/>
    </source>
</evidence>
<name>A0AAP4BNQ2_9CORY</name>
<sequence>MGAMTRRNLNNSPFLDAASGRTPSRTPVWFMRQAGRSLPEYRKLREGTSMLDACFQPEMLAEITMQPVRRHDVDAAILFSDIVIPLKAAGVDVEIVPGRGPVMAQPVRTPQDVRDLPVLDDDISEVSEGIEIILDELTDSQALIGFIGAPFTLASYLVEGGPSKNHERTKSLMHSDPNTWHLLMEKITPTVTRFLQTQITAGIDAMQLFDSWAGYLTERDYREFVLPYSQRILESVRGEIPRIHFGVGTGELLGAMSQAGSEVMGVDWRVPLDSAAERICQVAGPRVLQGNLDPAILFSGEQAMAREITRIKGEAAAAVSAGNATGHIFNLGHGVLPNTVPEDITKAVELIHETGTGAVAVPGTR</sequence>
<accession>A0AAP4BNQ2</accession>
<dbReference type="SUPFAM" id="SSF51726">
    <property type="entry name" value="UROD/MetE-like"/>
    <property type="match status" value="1"/>
</dbReference>
<dbReference type="RefSeq" id="WP_284599216.1">
    <property type="nucleotide sequence ID" value="NZ_JASNVH010000001.1"/>
</dbReference>
<dbReference type="EC" id="4.1.1.37" evidence="3 7"/>
<dbReference type="NCBIfam" id="TIGR01464">
    <property type="entry name" value="hemE"/>
    <property type="match status" value="1"/>
</dbReference>
<comment type="pathway">
    <text evidence="1 7 8">Porphyrin-containing compound metabolism; protoporphyrin-IX biosynthesis; coproporphyrinogen-III from 5-aminolevulinate: step 4/4.</text>
</comment>
<evidence type="ECO:0000256" key="3">
    <source>
        <dbReference type="ARBA" id="ARBA00012288"/>
    </source>
</evidence>
<evidence type="ECO:0000256" key="7">
    <source>
        <dbReference type="HAMAP-Rule" id="MF_00218"/>
    </source>
</evidence>
<keyword evidence="6 7" id="KW-0627">Porphyrin biosynthesis</keyword>
<dbReference type="CDD" id="cd00717">
    <property type="entry name" value="URO-D"/>
    <property type="match status" value="1"/>
</dbReference>
<dbReference type="AlphaFoldDB" id="A0AAP4BNQ2"/>